<dbReference type="InterPro" id="IPR006047">
    <property type="entry name" value="GH13_cat_dom"/>
</dbReference>
<evidence type="ECO:0000256" key="7">
    <source>
        <dbReference type="ARBA" id="ARBA00022679"/>
    </source>
</evidence>
<dbReference type="EMBL" id="JACHIA010000001">
    <property type="protein sequence ID" value="MBB6068818.1"/>
    <property type="molecule type" value="Genomic_DNA"/>
</dbReference>
<dbReference type="GO" id="GO:0047471">
    <property type="term" value="F:maltose alpha-D-glucosyltransferase activity"/>
    <property type="evidence" value="ECO:0007669"/>
    <property type="project" value="UniProtKB-EC"/>
</dbReference>
<dbReference type="NCBIfam" id="TIGR02456">
    <property type="entry name" value="treS_nterm"/>
    <property type="match status" value="1"/>
</dbReference>
<evidence type="ECO:0000256" key="1">
    <source>
        <dbReference type="ARBA" id="ARBA00001595"/>
    </source>
</evidence>
<evidence type="ECO:0000256" key="2">
    <source>
        <dbReference type="ARBA" id="ARBA00005496"/>
    </source>
</evidence>
<comment type="caution">
    <text evidence="17">The sequence shown here is derived from an EMBL/GenBank/DDBJ whole genome shotgun (WGS) entry which is preliminary data.</text>
</comment>
<evidence type="ECO:0000313" key="18">
    <source>
        <dbReference type="Proteomes" id="UP000582837"/>
    </source>
</evidence>
<evidence type="ECO:0000256" key="12">
    <source>
        <dbReference type="ARBA" id="ARBA00023235"/>
    </source>
</evidence>
<evidence type="ECO:0000256" key="11">
    <source>
        <dbReference type="ARBA" id="ARBA00022840"/>
    </source>
</evidence>
<dbReference type="Pfam" id="PF00128">
    <property type="entry name" value="Alpha-amylase"/>
    <property type="match status" value="2"/>
</dbReference>
<dbReference type="PANTHER" id="PTHR10357:SF219">
    <property type="entry name" value="MALTOSE ALPHA-D-GLUCOSYLTRANSFERASE"/>
    <property type="match status" value="1"/>
</dbReference>
<dbReference type="CDD" id="cd11334">
    <property type="entry name" value="AmyAc_TreS"/>
    <property type="match status" value="1"/>
</dbReference>
<comment type="catalytic activity">
    <reaction evidence="15">
        <text>D-maltose + ATP = alpha-maltose 1-phosphate + ADP + H(+)</text>
        <dbReference type="Rhea" id="RHEA:31915"/>
        <dbReference type="ChEBI" id="CHEBI:15378"/>
        <dbReference type="ChEBI" id="CHEBI:17306"/>
        <dbReference type="ChEBI" id="CHEBI:30616"/>
        <dbReference type="ChEBI" id="CHEBI:63576"/>
        <dbReference type="ChEBI" id="CHEBI:456216"/>
        <dbReference type="EC" id="2.7.1.175"/>
    </reaction>
</comment>
<evidence type="ECO:0000256" key="9">
    <source>
        <dbReference type="ARBA" id="ARBA00022741"/>
    </source>
</evidence>
<dbReference type="PANTHER" id="PTHR10357">
    <property type="entry name" value="ALPHA-AMYLASE FAMILY MEMBER"/>
    <property type="match status" value="1"/>
</dbReference>
<evidence type="ECO:0000256" key="3">
    <source>
        <dbReference type="ARBA" id="ARBA00006219"/>
    </source>
</evidence>
<dbReference type="InterPro" id="IPR012810">
    <property type="entry name" value="TreS/a-amylase_N"/>
</dbReference>
<evidence type="ECO:0000259" key="16">
    <source>
        <dbReference type="SMART" id="SM00642"/>
    </source>
</evidence>
<dbReference type="GO" id="GO:0016740">
    <property type="term" value="F:transferase activity"/>
    <property type="evidence" value="ECO:0007669"/>
    <property type="project" value="UniProtKB-KW"/>
</dbReference>
<dbReference type="Proteomes" id="UP000582837">
    <property type="component" value="Unassembled WGS sequence"/>
</dbReference>
<dbReference type="SMART" id="SM00642">
    <property type="entry name" value="Aamy"/>
    <property type="match status" value="1"/>
</dbReference>
<keyword evidence="7 17" id="KW-0808">Transferase</keyword>
<evidence type="ECO:0000256" key="4">
    <source>
        <dbReference type="ARBA" id="ARBA00011962"/>
    </source>
</evidence>
<dbReference type="InterPro" id="IPR011009">
    <property type="entry name" value="Kinase-like_dom_sf"/>
</dbReference>
<dbReference type="Pfam" id="PF16657">
    <property type="entry name" value="Malt_amylase_C"/>
    <property type="match status" value="1"/>
</dbReference>
<dbReference type="Gene3D" id="2.60.40.1180">
    <property type="entry name" value="Golgi alpha-mannosidase II"/>
    <property type="match status" value="1"/>
</dbReference>
<keyword evidence="8" id="KW-0479">Metal-binding</keyword>
<protein>
    <recommendedName>
        <fullName evidence="6">Maltokinase</fullName>
        <ecNumber evidence="4">2.7.1.175</ecNumber>
        <ecNumber evidence="5">5.4.99.16</ecNumber>
    </recommendedName>
    <alternativeName>
        <fullName evidence="14">Maltose alpha-D-glucosyltransferase</fullName>
    </alternativeName>
    <alternativeName>
        <fullName evidence="13">Maltose-1-phosphate synthase</fullName>
    </alternativeName>
</protein>
<name>A0A841GU50_9BACT</name>
<feature type="domain" description="Glycosyl hydrolase family 13 catalytic" evidence="16">
    <location>
        <begin position="15"/>
        <end position="411"/>
    </location>
</feature>
<dbReference type="SUPFAM" id="SSF51011">
    <property type="entry name" value="Glycosyl hydrolase domain"/>
    <property type="match status" value="1"/>
</dbReference>
<dbReference type="GO" id="GO:0016798">
    <property type="term" value="F:hydrolase activity, acting on glycosyl bonds"/>
    <property type="evidence" value="ECO:0007669"/>
    <property type="project" value="UniProtKB-KW"/>
</dbReference>
<dbReference type="RefSeq" id="WP_183685450.1">
    <property type="nucleotide sequence ID" value="NZ_JABDTL010000001.1"/>
</dbReference>
<dbReference type="InterPro" id="IPR017853">
    <property type="entry name" value="GH"/>
</dbReference>
<evidence type="ECO:0000256" key="14">
    <source>
        <dbReference type="ARBA" id="ARBA00031378"/>
    </source>
</evidence>
<dbReference type="AlphaFoldDB" id="A0A841GU50"/>
<evidence type="ECO:0000256" key="6">
    <source>
        <dbReference type="ARBA" id="ARBA00013882"/>
    </source>
</evidence>
<comment type="catalytic activity">
    <reaction evidence="1">
        <text>D-maltose = alpha,alpha-trehalose</text>
        <dbReference type="Rhea" id="RHEA:15145"/>
        <dbReference type="ChEBI" id="CHEBI:16551"/>
        <dbReference type="ChEBI" id="CHEBI:17306"/>
        <dbReference type="EC" id="5.4.99.16"/>
    </reaction>
</comment>
<dbReference type="EC" id="5.4.99.16" evidence="5"/>
<reference evidence="17 18" key="1">
    <citation type="submission" date="2020-08" db="EMBL/GenBank/DDBJ databases">
        <title>Genomic Encyclopedia of Type Strains, Phase IV (KMG-IV): sequencing the most valuable type-strain genomes for metagenomic binning, comparative biology and taxonomic classification.</title>
        <authorList>
            <person name="Goeker M."/>
        </authorList>
    </citation>
    <scope>NUCLEOTIDE SEQUENCE [LARGE SCALE GENOMIC DNA]</scope>
    <source>
        <strain evidence="17 18">DSM 29007</strain>
    </source>
</reference>
<dbReference type="GO" id="GO:0005975">
    <property type="term" value="P:carbohydrate metabolic process"/>
    <property type="evidence" value="ECO:0007669"/>
    <property type="project" value="InterPro"/>
</dbReference>
<evidence type="ECO:0000256" key="8">
    <source>
        <dbReference type="ARBA" id="ARBA00022723"/>
    </source>
</evidence>
<dbReference type="SUPFAM" id="SSF51445">
    <property type="entry name" value="(Trans)glycosidases"/>
    <property type="match status" value="1"/>
</dbReference>
<comment type="similarity">
    <text evidence="2">Belongs to the glycosyl hydrolase 13 family. TreS subfamily.</text>
</comment>
<dbReference type="Gene3D" id="3.90.1200.10">
    <property type="match status" value="1"/>
</dbReference>
<evidence type="ECO:0000256" key="10">
    <source>
        <dbReference type="ARBA" id="ARBA00022837"/>
    </source>
</evidence>
<dbReference type="EC" id="2.7.1.175" evidence="4"/>
<dbReference type="Gene3D" id="3.20.20.80">
    <property type="entry name" value="Glycosidases"/>
    <property type="match status" value="1"/>
</dbReference>
<dbReference type="Pfam" id="PF18085">
    <property type="entry name" value="Mak_N_cap"/>
    <property type="match status" value="1"/>
</dbReference>
<keyword evidence="17" id="KW-0378">Hydrolase</keyword>
<keyword evidence="11" id="KW-0067">ATP-binding</keyword>
<evidence type="ECO:0000256" key="15">
    <source>
        <dbReference type="ARBA" id="ARBA00049067"/>
    </source>
</evidence>
<dbReference type="InterPro" id="IPR032091">
    <property type="entry name" value="Malt_amylase-like_C"/>
</dbReference>
<dbReference type="SUPFAM" id="SSF56112">
    <property type="entry name" value="Protein kinase-like (PK-like)"/>
    <property type="match status" value="1"/>
</dbReference>
<comment type="similarity">
    <text evidence="3">Belongs to the aminoglycoside phosphotransferase family.</text>
</comment>
<dbReference type="FunFam" id="3.20.20.80:FF:000055">
    <property type="entry name" value="Trehalose synthase"/>
    <property type="match status" value="1"/>
</dbReference>
<dbReference type="Gene3D" id="3.90.400.10">
    <property type="entry name" value="Oligo-1,6-glucosidase, Domain 2"/>
    <property type="match status" value="1"/>
</dbReference>
<keyword evidence="18" id="KW-1185">Reference proteome</keyword>
<keyword evidence="12 17" id="KW-0413">Isomerase</keyword>
<evidence type="ECO:0000256" key="5">
    <source>
        <dbReference type="ARBA" id="ARBA00012619"/>
    </source>
</evidence>
<dbReference type="InterPro" id="IPR040999">
    <property type="entry name" value="Mak_N_cap"/>
</dbReference>
<keyword evidence="9" id="KW-0547">Nucleotide-binding</keyword>
<evidence type="ECO:0000313" key="17">
    <source>
        <dbReference type="EMBL" id="MBB6068818.1"/>
    </source>
</evidence>
<sequence>MSADTLWYKDAVFYELHVKAFQDSAQDGVGDFGGLIQRLDYVAGLGVDAIWLLPFYPSPLRDDGYDIADYYGVHPSYGTLDDVQKFLDEAHKRGLKVIADLVLNHTSSDHPWFQRARRAPKGSPERNYYVWSDNDTDYKDARIIFTDTEPSNWTWDPVAGQYYWHRFFSHQPDLNWDNPEVKEAMFQVMEYWLERGLDGFRADAVPYLIEREGTICENLPETHDILKEFRIRLEKNYPGRILLAEANQWPEDVRPYFGDENGAEFHMAFHFPLMPRIFMAVRQGIRKPIVEIIERTPAIPEDAQWCMFLRNHDELTLEMVTDEERDYMYREYAADPRMRINLGIRRRLAPLMDNDRRKIELLNSILFTMPGSPIIYYGDEIGMGDNVWLGDRDGVRTPMQWSPDRNAGFSRAEPQRLYLPPISDAVYGFQAVNVEAQERSPFSLLNWTKRLVRVRKQHRAFGRGAIRFLEPENPHVLAYIREHGQDTILVVNNLSGTAQAVQLDLAEYAGRVPVELLGDTAFLPVDETPYSLTLSPYGFFWFALRTPRSADELEMDPALAREWAQQDAAMLEGTDLVQRLIGGVPTEWIRAQRWFRSKARDVTSLEHADDAVLHPERAPTLLLGIARVCYSEGDPDLYLLPFTLRPTGEAGAQQEPVSSHPGEAGEVRLYEALADRRVAGALLEVMDQEMSLTTRIGRFTGHRTGAVEKLESVGPVRPVGAEQSNTSVVFDESLVMKVFRKLEPGINPDLEVTRFLSERAGFTSVPALAGWIDYTGQDDGLHSVAGLFQFIPNDGDAWKVTLKGLDRYLSAAARSAADPETVSGREAVRRMAGETFPGIERLGETTGRMHLALASVDDDPDFAPEPATEDDVQRAIEEFRKQVDTVLADLGRQLEAIPGSFPQAVQGPLGEIVRNAPDLRHRGEDLRALAGNTVKIRYHGDYHLGQVLRARKPAEGGSEWYVLDFEGEPARPLADRRSKKSALRDVAGMLRSFNYAVRMAMHEHRSDDFRLRMSLERWAQAWEREARTLFLNAYRRTVEGSNIVPADEETMTRVLAVFELEKAVYELGYEMNNRPDWLWVPVEGIRAILGGRA</sequence>
<organism evidence="17 18">
    <name type="scientific">Longimicrobium terrae</name>
    <dbReference type="NCBI Taxonomy" id="1639882"/>
    <lineage>
        <taxon>Bacteria</taxon>
        <taxon>Pseudomonadati</taxon>
        <taxon>Gemmatimonadota</taxon>
        <taxon>Longimicrobiia</taxon>
        <taxon>Longimicrobiales</taxon>
        <taxon>Longimicrobiaceae</taxon>
        <taxon>Longimicrobium</taxon>
    </lineage>
</organism>
<evidence type="ECO:0000256" key="13">
    <source>
        <dbReference type="ARBA" id="ARBA00031251"/>
    </source>
</evidence>
<gene>
    <name evidence="17" type="ORF">HNQ61_000429</name>
</gene>
<dbReference type="GO" id="GO:0046872">
    <property type="term" value="F:metal ion binding"/>
    <property type="evidence" value="ECO:0007669"/>
    <property type="project" value="UniProtKB-KW"/>
</dbReference>
<dbReference type="InterPro" id="IPR013780">
    <property type="entry name" value="Glyco_hydro_b"/>
</dbReference>
<keyword evidence="10" id="KW-0106">Calcium</keyword>
<proteinExistence type="inferred from homology"/>
<dbReference type="GO" id="GO:0005524">
    <property type="term" value="F:ATP binding"/>
    <property type="evidence" value="ECO:0007669"/>
    <property type="project" value="UniProtKB-KW"/>
</dbReference>
<accession>A0A841GU50</accession>
<dbReference type="InterPro" id="IPR045857">
    <property type="entry name" value="O16G_dom_2"/>
</dbReference>
<keyword evidence="17" id="KW-0326">Glycosidase</keyword>